<comment type="caution">
    <text evidence="1">The sequence shown here is derived from an EMBL/GenBank/DDBJ whole genome shotgun (WGS) entry which is preliminary data.</text>
</comment>
<evidence type="ECO:0000313" key="2">
    <source>
        <dbReference type="Proteomes" id="UP000323161"/>
    </source>
</evidence>
<protein>
    <submittedName>
        <fullName evidence="1">MSMEG_0570 family nitrogen starvation response protein</fullName>
    </submittedName>
</protein>
<name>A0A5B0VAF7_9GAMM</name>
<dbReference type="EMBL" id="VTUU01000013">
    <property type="protein sequence ID" value="KAA1170989.1"/>
    <property type="molecule type" value="Genomic_DNA"/>
</dbReference>
<dbReference type="RefSeq" id="WP_149601567.1">
    <property type="nucleotide sequence ID" value="NZ_VTUU01000013.1"/>
</dbReference>
<dbReference type="InterPro" id="IPR023846">
    <property type="entry name" value="CHP04042_MSMEG0570"/>
</dbReference>
<organism evidence="1 2">
    <name type="scientific">Marinobacter salinexigens</name>
    <dbReference type="NCBI Taxonomy" id="2919747"/>
    <lineage>
        <taxon>Bacteria</taxon>
        <taxon>Pseudomonadati</taxon>
        <taxon>Pseudomonadota</taxon>
        <taxon>Gammaproteobacteria</taxon>
        <taxon>Pseudomonadales</taxon>
        <taxon>Marinobacteraceae</taxon>
        <taxon>Marinobacter</taxon>
    </lineage>
</organism>
<proteinExistence type="predicted"/>
<accession>A0A5B0VAF7</accession>
<dbReference type="NCBIfam" id="TIGR04042">
    <property type="entry name" value="MSMEG_0570_fam"/>
    <property type="match status" value="1"/>
</dbReference>
<sequence length="94" mass="10303">MPAINFCIRWPDGSEDSCYSPSTVVREHFSSGQSMPLAQFLETAETALNEASGRVEKKFGYFCSSAMDQLSTIKSKAAQFDSADNPRIEIVSVS</sequence>
<gene>
    <name evidence="1" type="ORF">FWJ25_17545</name>
</gene>
<dbReference type="AlphaFoldDB" id="A0A5B0VAF7"/>
<reference evidence="1 2" key="1">
    <citation type="submission" date="2019-08" db="EMBL/GenBank/DDBJ databases">
        <title>Marinobacter ZYF650 sp. nov., a marine bacterium isolated from seawater of the Mariana trench.</title>
        <authorList>
            <person name="Ahmad W."/>
        </authorList>
    </citation>
    <scope>NUCLEOTIDE SEQUENCE [LARGE SCALE GENOMIC DNA]</scope>
    <source>
        <strain evidence="1 2">ZYF650</strain>
    </source>
</reference>
<keyword evidence="2" id="KW-1185">Reference proteome</keyword>
<evidence type="ECO:0000313" key="1">
    <source>
        <dbReference type="EMBL" id="KAA1170989.1"/>
    </source>
</evidence>
<dbReference type="Proteomes" id="UP000323161">
    <property type="component" value="Unassembled WGS sequence"/>
</dbReference>